<keyword evidence="3" id="KW-1185">Reference proteome</keyword>
<comment type="caution">
    <text evidence="2">The sequence shown here is derived from an EMBL/GenBank/DDBJ whole genome shotgun (WGS) entry which is preliminary data.</text>
</comment>
<dbReference type="EMBL" id="JBHUIM010000001">
    <property type="protein sequence ID" value="MFD2245588.1"/>
    <property type="molecule type" value="Genomic_DNA"/>
</dbReference>
<accession>A0ABW5CU82</accession>
<feature type="signal peptide" evidence="1">
    <location>
        <begin position="1"/>
        <end position="21"/>
    </location>
</feature>
<proteinExistence type="predicted"/>
<dbReference type="SUPFAM" id="SSF50242">
    <property type="entry name" value="TIMP-like"/>
    <property type="match status" value="1"/>
</dbReference>
<protein>
    <recommendedName>
        <fullName evidence="4">Tissue inhibitor of metalloproteinase</fullName>
    </recommendedName>
</protein>
<evidence type="ECO:0000313" key="2">
    <source>
        <dbReference type="EMBL" id="MFD2245588.1"/>
    </source>
</evidence>
<dbReference type="RefSeq" id="WP_250428889.1">
    <property type="nucleotide sequence ID" value="NZ_JALPRR010000002.1"/>
</dbReference>
<evidence type="ECO:0000256" key="1">
    <source>
        <dbReference type="SAM" id="SignalP"/>
    </source>
</evidence>
<feature type="chain" id="PRO_5046715603" description="Tissue inhibitor of metalloproteinase" evidence="1">
    <location>
        <begin position="22"/>
        <end position="142"/>
    </location>
</feature>
<keyword evidence="1" id="KW-0732">Signal</keyword>
<dbReference type="InterPro" id="IPR008993">
    <property type="entry name" value="TIMP-like_OB-fold"/>
</dbReference>
<dbReference type="Gene3D" id="2.40.50.120">
    <property type="match status" value="1"/>
</dbReference>
<organism evidence="2 3">
    <name type="scientific">Pontibacter ruber</name>
    <dbReference type="NCBI Taxonomy" id="1343895"/>
    <lineage>
        <taxon>Bacteria</taxon>
        <taxon>Pseudomonadati</taxon>
        <taxon>Bacteroidota</taxon>
        <taxon>Cytophagia</taxon>
        <taxon>Cytophagales</taxon>
        <taxon>Hymenobacteraceae</taxon>
        <taxon>Pontibacter</taxon>
    </lineage>
</organism>
<evidence type="ECO:0000313" key="3">
    <source>
        <dbReference type="Proteomes" id="UP001597374"/>
    </source>
</evidence>
<sequence length="142" mass="16188">MKKGIFLLLMCMLAFASPSLACDCEGEEASLEESLSKSASVFLGKVLSVKNYEPKVKRKQGEEQYYITEFLTEEVYKGEKKKKVTLLTEATICGGDFTIGNSYLVFAFTNEQEKKLEYHQCFRMSLPKQNAEEEIAELKRKN</sequence>
<dbReference type="Proteomes" id="UP001597374">
    <property type="component" value="Unassembled WGS sequence"/>
</dbReference>
<reference evidence="3" key="1">
    <citation type="journal article" date="2019" name="Int. J. Syst. Evol. Microbiol.">
        <title>The Global Catalogue of Microorganisms (GCM) 10K type strain sequencing project: providing services to taxonomists for standard genome sequencing and annotation.</title>
        <authorList>
            <consortium name="The Broad Institute Genomics Platform"/>
            <consortium name="The Broad Institute Genome Sequencing Center for Infectious Disease"/>
            <person name="Wu L."/>
            <person name="Ma J."/>
        </authorList>
    </citation>
    <scope>NUCLEOTIDE SEQUENCE [LARGE SCALE GENOMIC DNA]</scope>
    <source>
        <strain evidence="3">CGMCC 4.1782</strain>
    </source>
</reference>
<name>A0ABW5CU82_9BACT</name>
<evidence type="ECO:0008006" key="4">
    <source>
        <dbReference type="Google" id="ProtNLM"/>
    </source>
</evidence>
<gene>
    <name evidence="2" type="ORF">ACFSKP_04930</name>
</gene>